<dbReference type="Proteomes" id="UP001060215">
    <property type="component" value="Chromosome 2"/>
</dbReference>
<evidence type="ECO:0000313" key="2">
    <source>
        <dbReference type="Proteomes" id="UP001060215"/>
    </source>
</evidence>
<keyword evidence="2" id="KW-1185">Reference proteome</keyword>
<dbReference type="EMBL" id="CM045759">
    <property type="protein sequence ID" value="KAI8019543.1"/>
    <property type="molecule type" value="Genomic_DNA"/>
</dbReference>
<gene>
    <name evidence="1" type="ORF">LOK49_LG04G02206</name>
</gene>
<accession>A0ACC0I3L1</accession>
<sequence length="98" mass="10745">MKPPVHWIHSLKKAVRMALNQASIGAYNYSHCSLSLYSPGCWADCSYSIRASGKCGSHDQLVQNIHGPYSAMVQLQRAFMNDKTVAPSEAIESNKSSS</sequence>
<organism evidence="1 2">
    <name type="scientific">Camellia lanceoleosa</name>
    <dbReference type="NCBI Taxonomy" id="1840588"/>
    <lineage>
        <taxon>Eukaryota</taxon>
        <taxon>Viridiplantae</taxon>
        <taxon>Streptophyta</taxon>
        <taxon>Embryophyta</taxon>
        <taxon>Tracheophyta</taxon>
        <taxon>Spermatophyta</taxon>
        <taxon>Magnoliopsida</taxon>
        <taxon>eudicotyledons</taxon>
        <taxon>Gunneridae</taxon>
        <taxon>Pentapetalae</taxon>
        <taxon>asterids</taxon>
        <taxon>Ericales</taxon>
        <taxon>Theaceae</taxon>
        <taxon>Camellia</taxon>
    </lineage>
</organism>
<reference evidence="1 2" key="1">
    <citation type="journal article" date="2022" name="Plant J.">
        <title>Chromosome-level genome of Camellia lanceoleosa provides a valuable resource for understanding genome evolution and self-incompatibility.</title>
        <authorList>
            <person name="Gong W."/>
            <person name="Xiao S."/>
            <person name="Wang L."/>
            <person name="Liao Z."/>
            <person name="Chang Y."/>
            <person name="Mo W."/>
            <person name="Hu G."/>
            <person name="Li W."/>
            <person name="Zhao G."/>
            <person name="Zhu H."/>
            <person name="Hu X."/>
            <person name="Ji K."/>
            <person name="Xiang X."/>
            <person name="Song Q."/>
            <person name="Yuan D."/>
            <person name="Jin S."/>
            <person name="Zhang L."/>
        </authorList>
    </citation>
    <scope>NUCLEOTIDE SEQUENCE [LARGE SCALE GENOMIC DNA]</scope>
    <source>
        <strain evidence="1">SQ_2022a</strain>
    </source>
</reference>
<comment type="caution">
    <text evidence="1">The sequence shown here is derived from an EMBL/GenBank/DDBJ whole genome shotgun (WGS) entry which is preliminary data.</text>
</comment>
<evidence type="ECO:0000313" key="1">
    <source>
        <dbReference type="EMBL" id="KAI8019543.1"/>
    </source>
</evidence>
<protein>
    <submittedName>
        <fullName evidence="1">Uncharacterized protein</fullName>
    </submittedName>
</protein>
<proteinExistence type="predicted"/>
<name>A0ACC0I3L1_9ERIC</name>